<dbReference type="PANTHER" id="PTHR43102:SF2">
    <property type="entry name" value="GAF DOMAIN-CONTAINING PROTEIN"/>
    <property type="match status" value="1"/>
</dbReference>
<dbReference type="EMBL" id="MVBO01000003">
    <property type="protein sequence ID" value="OZJ06536.1"/>
    <property type="molecule type" value="Genomic_DNA"/>
</dbReference>
<evidence type="ECO:0000313" key="3">
    <source>
        <dbReference type="Proteomes" id="UP000242875"/>
    </source>
</evidence>
<dbReference type="AlphaFoldDB" id="A0A261Y7D5"/>
<keyword evidence="3" id="KW-1185">Reference proteome</keyword>
<dbReference type="Proteomes" id="UP000242875">
    <property type="component" value="Unassembled WGS sequence"/>
</dbReference>
<reference evidence="2 3" key="1">
    <citation type="journal article" date="2017" name="Mycologia">
        <title>Bifiguratus adelaidae, gen. et sp. nov., a new member of Mucoromycotina in endophytic and soil-dwelling habitats.</title>
        <authorList>
            <person name="Torres-Cruz T.J."/>
            <person name="Billingsley Tobias T.L."/>
            <person name="Almatruk M."/>
            <person name="Hesse C."/>
            <person name="Kuske C.R."/>
            <person name="Desiro A."/>
            <person name="Benucci G.M."/>
            <person name="Bonito G."/>
            <person name="Stajich J.E."/>
            <person name="Dunlap C."/>
            <person name="Arnold A.E."/>
            <person name="Porras-Alfaro A."/>
        </authorList>
    </citation>
    <scope>NUCLEOTIDE SEQUENCE [LARGE SCALE GENOMIC DNA]</scope>
    <source>
        <strain evidence="2 3">AZ0501</strain>
    </source>
</reference>
<evidence type="ECO:0008006" key="4">
    <source>
        <dbReference type="Google" id="ProtNLM"/>
    </source>
</evidence>
<evidence type="ECO:0000313" key="2">
    <source>
        <dbReference type="EMBL" id="OZJ06536.1"/>
    </source>
</evidence>
<feature type="region of interest" description="Disordered" evidence="1">
    <location>
        <begin position="75"/>
        <end position="140"/>
    </location>
</feature>
<sequence>MPSSNITHKLSIKFDATLLTEHEYWFNPTQGSNHCYSIRRRRIKMANCAQGFFEPTVTPELPDISCFPVPTYELLSTPSSSEEDEDKQDSSSLSQIAGETDGQTKVAKTSSNHGLDSLISTSTETSEFLAPPNPPNERERRSALYRYRIFHTNDDVNFDRIINLTAKLFDASICVISLINTDEQWIKADKGFGLKTTKRSHTFCGHTILNHAGNPMVVLDASKVGGLPKTGLF</sequence>
<feature type="compositionally biased region" description="Polar residues" evidence="1">
    <location>
        <begin position="95"/>
        <end position="126"/>
    </location>
</feature>
<dbReference type="PANTHER" id="PTHR43102">
    <property type="entry name" value="SLR1143 PROTEIN"/>
    <property type="match status" value="1"/>
</dbReference>
<gene>
    <name evidence="2" type="ORF">BZG36_00586</name>
</gene>
<protein>
    <recommendedName>
        <fullName evidence="4">GAF domain-containing protein</fullName>
    </recommendedName>
</protein>
<organism evidence="2 3">
    <name type="scientific">Bifiguratus adelaidae</name>
    <dbReference type="NCBI Taxonomy" id="1938954"/>
    <lineage>
        <taxon>Eukaryota</taxon>
        <taxon>Fungi</taxon>
        <taxon>Fungi incertae sedis</taxon>
        <taxon>Mucoromycota</taxon>
        <taxon>Mucoromycotina</taxon>
        <taxon>Endogonomycetes</taxon>
        <taxon>Endogonales</taxon>
        <taxon>Endogonales incertae sedis</taxon>
        <taxon>Bifiguratus</taxon>
    </lineage>
</organism>
<accession>A0A261Y7D5</accession>
<evidence type="ECO:0000256" key="1">
    <source>
        <dbReference type="SAM" id="MobiDB-lite"/>
    </source>
</evidence>
<dbReference type="OrthoDB" id="303614at2759"/>
<comment type="caution">
    <text evidence="2">The sequence shown here is derived from an EMBL/GenBank/DDBJ whole genome shotgun (WGS) entry which is preliminary data.</text>
</comment>
<proteinExistence type="predicted"/>
<name>A0A261Y7D5_9FUNG</name>